<evidence type="ECO:0000313" key="4">
    <source>
        <dbReference type="Proteomes" id="UP000750711"/>
    </source>
</evidence>
<accession>A0A9P8LEU7</accession>
<evidence type="ECO:0000256" key="1">
    <source>
        <dbReference type="SAM" id="MobiDB-lite"/>
    </source>
</evidence>
<proteinExistence type="predicted"/>
<dbReference type="Proteomes" id="UP000750711">
    <property type="component" value="Unassembled WGS sequence"/>
</dbReference>
<comment type="caution">
    <text evidence="3">The sequence shown here is derived from an EMBL/GenBank/DDBJ whole genome shotgun (WGS) entry which is preliminary data.</text>
</comment>
<feature type="transmembrane region" description="Helical" evidence="2">
    <location>
        <begin position="629"/>
        <end position="648"/>
    </location>
</feature>
<dbReference type="Pfam" id="PF01544">
    <property type="entry name" value="CorA"/>
    <property type="match status" value="1"/>
</dbReference>
<dbReference type="GO" id="GO:0046873">
    <property type="term" value="F:metal ion transmembrane transporter activity"/>
    <property type="evidence" value="ECO:0007669"/>
    <property type="project" value="InterPro"/>
</dbReference>
<feature type="transmembrane region" description="Helical" evidence="2">
    <location>
        <begin position="660"/>
        <end position="681"/>
    </location>
</feature>
<feature type="region of interest" description="Disordered" evidence="1">
    <location>
        <begin position="701"/>
        <end position="722"/>
    </location>
</feature>
<evidence type="ECO:0000256" key="2">
    <source>
        <dbReference type="SAM" id="Phobius"/>
    </source>
</evidence>
<gene>
    <name evidence="3" type="ORF">GP486_002521</name>
</gene>
<dbReference type="GO" id="GO:0016020">
    <property type="term" value="C:membrane"/>
    <property type="evidence" value="ECO:0007669"/>
    <property type="project" value="InterPro"/>
</dbReference>
<organism evidence="3 4">
    <name type="scientific">Trichoglossum hirsutum</name>
    <dbReference type="NCBI Taxonomy" id="265104"/>
    <lineage>
        <taxon>Eukaryota</taxon>
        <taxon>Fungi</taxon>
        <taxon>Dikarya</taxon>
        <taxon>Ascomycota</taxon>
        <taxon>Pezizomycotina</taxon>
        <taxon>Geoglossomycetes</taxon>
        <taxon>Geoglossales</taxon>
        <taxon>Geoglossaceae</taxon>
        <taxon>Trichoglossum</taxon>
    </lineage>
</organism>
<protein>
    <submittedName>
        <fullName evidence="3">Uncharacterized protein</fullName>
    </submittedName>
</protein>
<feature type="region of interest" description="Disordered" evidence="1">
    <location>
        <begin position="129"/>
        <end position="156"/>
    </location>
</feature>
<keyword evidence="4" id="KW-1185">Reference proteome</keyword>
<sequence>MDDTEQMAEYQAYLDNLCKYLPSSYDKLYTFLARGNCKCGGFRGKYDCKCGDQANQDKSCECDKRGSSCNCYEPETCNYRHDTGDCMHRLVQDIVRVYDVYPNRAGNELIKKTTCHTSNPEEFETLKTTLSSDNIEDGELDDESGESQRHGFQEQDDLDAEDRHFRLVTVSHINPKVAKLLGSTYNISADFFNRHLPGTEALSGKLISRLSSSIQVELDELYESPHTFSEYWGNRNAQDGHSIIKDAMNRYFLFGRCPGWDYFPVSDDDFRESVRHSKLSCGFEIINNSEGSTKLRNLFQFNMSHRISIYSKPPNHPRTAIIIFYPTLPLFHEGTALNCPIPTAAPNVGQRHCHPDSCRRECTRIHFEAIPDSIPSFKDISNGDQLPPHALQLLETSRFKPEYADAFDQQFEQHVNREIRRYQQDIVGINIISTIDETIVGILRTPHNTSREKQFDEAKFVHLFMAPLFQMVASNWARLIIRRSFDLDILEWRPKDRVTSDTINEAKSRRISIARHRKDINSSVEILKSLVLEEQNQKLTREELQHPNAEKATQVLALSETGSGWNRGRSNGLVSESAKLNSWERIYWDFFELKAQMDALEDRANKIQEGIVGLISVTQSEKAESLNKVAIFFTIIILPFSVIGSIYGANINPGGPSKSLRHFIIAVIVVAFLMAIASIFLRTSPLITKRIKSRLGRWRDRKRFSPPTPAAPKERTSGPNNV</sequence>
<evidence type="ECO:0000313" key="3">
    <source>
        <dbReference type="EMBL" id="KAH0562871.1"/>
    </source>
</evidence>
<dbReference type="AlphaFoldDB" id="A0A9P8LEU7"/>
<name>A0A9P8LEU7_9PEZI</name>
<keyword evidence="2" id="KW-0472">Membrane</keyword>
<keyword evidence="2" id="KW-1133">Transmembrane helix</keyword>
<keyword evidence="2" id="KW-0812">Transmembrane</keyword>
<reference evidence="3" key="1">
    <citation type="submission" date="2021-03" db="EMBL/GenBank/DDBJ databases">
        <title>Comparative genomics and phylogenomic investigation of the class Geoglossomycetes provide insights into ecological specialization and systematics.</title>
        <authorList>
            <person name="Melie T."/>
            <person name="Pirro S."/>
            <person name="Miller A.N."/>
            <person name="Quandt A."/>
        </authorList>
    </citation>
    <scope>NUCLEOTIDE SEQUENCE</scope>
    <source>
        <strain evidence="3">CAQ_001_2017</strain>
    </source>
</reference>
<dbReference type="InterPro" id="IPR002523">
    <property type="entry name" value="MgTranspt_CorA/ZnTranspt_ZntB"/>
</dbReference>
<feature type="compositionally biased region" description="Acidic residues" evidence="1">
    <location>
        <begin position="134"/>
        <end position="145"/>
    </location>
</feature>
<dbReference type="EMBL" id="JAGHQM010000285">
    <property type="protein sequence ID" value="KAH0562871.1"/>
    <property type="molecule type" value="Genomic_DNA"/>
</dbReference>